<sequence length="83" mass="9294">MAYQQGSSADHIFEKGSLEYLGLFFFFSGILWVVLSGAELLQLFPGFEHRVTERVAAILVYTALYILAISILYPFGNTRGART</sequence>
<evidence type="ECO:0000313" key="3">
    <source>
        <dbReference type="Proteomes" id="UP000185944"/>
    </source>
</evidence>
<evidence type="ECO:0000256" key="1">
    <source>
        <dbReference type="SAM" id="Phobius"/>
    </source>
</evidence>
<dbReference type="GeneID" id="93646614"/>
<feature type="transmembrane region" description="Helical" evidence="1">
    <location>
        <begin position="20"/>
        <end position="43"/>
    </location>
</feature>
<gene>
    <name evidence="2" type="ORF">NEDG_00264</name>
</gene>
<keyword evidence="1" id="KW-0812">Transmembrane</keyword>
<name>A0A177ELD2_9MICR</name>
<feature type="transmembrane region" description="Helical" evidence="1">
    <location>
        <begin position="55"/>
        <end position="75"/>
    </location>
</feature>
<dbReference type="OrthoDB" id="2194321at2759"/>
<dbReference type="VEuPathDB" id="MicrosporidiaDB:NEDG_00264"/>
<dbReference type="RefSeq" id="XP_067545390.1">
    <property type="nucleotide sequence ID" value="XM_067687682.1"/>
</dbReference>
<proteinExistence type="predicted"/>
<dbReference type="Proteomes" id="UP000185944">
    <property type="component" value="Unassembled WGS sequence"/>
</dbReference>
<dbReference type="AlphaFoldDB" id="A0A177ELD2"/>
<keyword evidence="1" id="KW-1133">Transmembrane helix</keyword>
<protein>
    <submittedName>
        <fullName evidence="2">Uncharacterized protein</fullName>
    </submittedName>
</protein>
<keyword evidence="3" id="KW-1185">Reference proteome</keyword>
<reference evidence="2 3" key="1">
    <citation type="submission" date="2016-02" db="EMBL/GenBank/DDBJ databases">
        <title>Discovery of a natural microsporidian pathogen with a broad tissue tropism in Caenorhabditis elegans.</title>
        <authorList>
            <person name="Luallen R.J."/>
            <person name="Reinke A.W."/>
            <person name="Tong L."/>
            <person name="Botts M.R."/>
            <person name="Felix M.-A."/>
            <person name="Troemel E.R."/>
        </authorList>
    </citation>
    <scope>NUCLEOTIDE SEQUENCE [LARGE SCALE GENOMIC DNA]</scope>
    <source>
        <strain evidence="2 3">JUm2807</strain>
    </source>
</reference>
<dbReference type="EMBL" id="LTDL01000014">
    <property type="protein sequence ID" value="OAG31789.1"/>
    <property type="molecule type" value="Genomic_DNA"/>
</dbReference>
<accession>A0A177ELD2</accession>
<organism evidence="2 3">
    <name type="scientific">Nematocida displodere</name>
    <dbReference type="NCBI Taxonomy" id="1805483"/>
    <lineage>
        <taxon>Eukaryota</taxon>
        <taxon>Fungi</taxon>
        <taxon>Fungi incertae sedis</taxon>
        <taxon>Microsporidia</taxon>
        <taxon>Nematocida</taxon>
    </lineage>
</organism>
<keyword evidence="1" id="KW-0472">Membrane</keyword>
<evidence type="ECO:0000313" key="2">
    <source>
        <dbReference type="EMBL" id="OAG31789.1"/>
    </source>
</evidence>
<comment type="caution">
    <text evidence="2">The sequence shown here is derived from an EMBL/GenBank/DDBJ whole genome shotgun (WGS) entry which is preliminary data.</text>
</comment>